<dbReference type="STRING" id="28573.A0A0U1M689"/>
<dbReference type="InterPro" id="IPR000182">
    <property type="entry name" value="GNAT_dom"/>
</dbReference>
<dbReference type="PANTHER" id="PTHR42791:SF14">
    <property type="entry name" value="N-ACETYLTRANSFERASE DOMAIN-CONTAINING PROTEIN"/>
    <property type="match status" value="1"/>
</dbReference>
<protein>
    <recommendedName>
        <fullName evidence="1">N-acetyltransferase domain-containing protein</fullName>
    </recommendedName>
</protein>
<sequence length="225" mass="25298">MPPKDITIRVSRASEDDALPLAQIEAVAFDDPNTEEPSDVLGRVMFGPPTESGQSFRAQELIQRMRTMPEVRLYKAVAFDKEKGEQDGKVVGFGGWRFYTDPFPEQDTWEDKPWEFARNPQACNEFFGRLARAKTKYMGGKRFAWLEILAVHPDYQGLGVGKKLIQAGLDDAAELALDKAYLEATEAGYPLYKKFGWKDVDEVIVDLTKYGGKGSWPTACMSREG</sequence>
<dbReference type="CDD" id="cd04301">
    <property type="entry name" value="NAT_SF"/>
    <property type="match status" value="1"/>
</dbReference>
<dbReference type="EMBL" id="CVMT01000008">
    <property type="protein sequence ID" value="CRG90446.1"/>
    <property type="molecule type" value="Genomic_DNA"/>
</dbReference>
<dbReference type="AlphaFoldDB" id="A0A0U1M689"/>
<dbReference type="InterPro" id="IPR052523">
    <property type="entry name" value="Trichothecene_AcTrans"/>
</dbReference>
<dbReference type="GO" id="GO:0016747">
    <property type="term" value="F:acyltransferase activity, transferring groups other than amino-acyl groups"/>
    <property type="evidence" value="ECO:0007669"/>
    <property type="project" value="InterPro"/>
</dbReference>
<organism evidence="2 3">
    <name type="scientific">Talaromyces islandicus</name>
    <name type="common">Penicillium islandicum</name>
    <dbReference type="NCBI Taxonomy" id="28573"/>
    <lineage>
        <taxon>Eukaryota</taxon>
        <taxon>Fungi</taxon>
        <taxon>Dikarya</taxon>
        <taxon>Ascomycota</taxon>
        <taxon>Pezizomycotina</taxon>
        <taxon>Eurotiomycetes</taxon>
        <taxon>Eurotiomycetidae</taxon>
        <taxon>Eurotiales</taxon>
        <taxon>Trichocomaceae</taxon>
        <taxon>Talaromyces</taxon>
        <taxon>Talaromyces sect. Islandici</taxon>
    </lineage>
</organism>
<proteinExistence type="predicted"/>
<evidence type="ECO:0000313" key="2">
    <source>
        <dbReference type="EMBL" id="CRG90446.1"/>
    </source>
</evidence>
<feature type="domain" description="N-acetyltransferase" evidence="1">
    <location>
        <begin position="8"/>
        <end position="225"/>
    </location>
</feature>
<evidence type="ECO:0000259" key="1">
    <source>
        <dbReference type="PROSITE" id="PS51186"/>
    </source>
</evidence>
<dbReference type="Pfam" id="PF00583">
    <property type="entry name" value="Acetyltransf_1"/>
    <property type="match status" value="1"/>
</dbReference>
<dbReference type="Proteomes" id="UP000054383">
    <property type="component" value="Unassembled WGS sequence"/>
</dbReference>
<name>A0A0U1M689_TALIS</name>
<dbReference type="Gene3D" id="3.40.630.30">
    <property type="match status" value="1"/>
</dbReference>
<gene>
    <name evidence="2" type="ORF">PISL3812_07490</name>
</gene>
<dbReference type="SUPFAM" id="SSF55729">
    <property type="entry name" value="Acyl-CoA N-acyltransferases (Nat)"/>
    <property type="match status" value="1"/>
</dbReference>
<reference evidence="2 3" key="1">
    <citation type="submission" date="2015-04" db="EMBL/GenBank/DDBJ databases">
        <authorList>
            <person name="Syromyatnikov M.Y."/>
            <person name="Popov V.N."/>
        </authorList>
    </citation>
    <scope>NUCLEOTIDE SEQUENCE [LARGE SCALE GENOMIC DNA]</scope>
    <source>
        <strain evidence="2">WF-38-12</strain>
    </source>
</reference>
<evidence type="ECO:0000313" key="3">
    <source>
        <dbReference type="Proteomes" id="UP000054383"/>
    </source>
</evidence>
<accession>A0A0U1M689</accession>
<dbReference type="OrthoDB" id="2832510at2759"/>
<dbReference type="PROSITE" id="PS51186">
    <property type="entry name" value="GNAT"/>
    <property type="match status" value="1"/>
</dbReference>
<dbReference type="OMA" id="FNWLYGV"/>
<keyword evidence="3" id="KW-1185">Reference proteome</keyword>
<dbReference type="InterPro" id="IPR016181">
    <property type="entry name" value="Acyl_CoA_acyltransferase"/>
</dbReference>
<dbReference type="PANTHER" id="PTHR42791">
    <property type="entry name" value="GNAT FAMILY ACETYLTRANSFERASE"/>
    <property type="match status" value="1"/>
</dbReference>